<proteinExistence type="inferred from homology"/>
<dbReference type="GO" id="GO:0015179">
    <property type="term" value="F:L-amino acid transmembrane transporter activity"/>
    <property type="evidence" value="ECO:0007669"/>
    <property type="project" value="TreeGrafter"/>
</dbReference>
<dbReference type="PANTHER" id="PTHR22950:SF458">
    <property type="entry name" value="SODIUM-COUPLED NEUTRAL AMINO ACID TRANSPORTER 11-RELATED"/>
    <property type="match status" value="1"/>
</dbReference>
<feature type="transmembrane region" description="Helical" evidence="9">
    <location>
        <begin position="351"/>
        <end position="373"/>
    </location>
</feature>
<keyword evidence="4 9" id="KW-0812">Transmembrane</keyword>
<evidence type="ECO:0000313" key="12">
    <source>
        <dbReference type="Proteomes" id="UP000708148"/>
    </source>
</evidence>
<feature type="transmembrane region" description="Helical" evidence="9">
    <location>
        <begin position="264"/>
        <end position="286"/>
    </location>
</feature>
<feature type="transmembrane region" description="Helical" evidence="9">
    <location>
        <begin position="132"/>
        <end position="154"/>
    </location>
</feature>
<dbReference type="AlphaFoldDB" id="A0A8S1J7G9"/>
<evidence type="ECO:0000259" key="10">
    <source>
        <dbReference type="Pfam" id="PF01490"/>
    </source>
</evidence>
<dbReference type="GO" id="GO:0016020">
    <property type="term" value="C:membrane"/>
    <property type="evidence" value="ECO:0007669"/>
    <property type="project" value="UniProtKB-SubCell"/>
</dbReference>
<comment type="similarity">
    <text evidence="2">Belongs to the amino acid/polyamine transporter 2 family.</text>
</comment>
<keyword evidence="6 9" id="KW-1133">Transmembrane helix</keyword>
<evidence type="ECO:0000256" key="3">
    <source>
        <dbReference type="ARBA" id="ARBA00022448"/>
    </source>
</evidence>
<feature type="transmembrane region" description="Helical" evidence="9">
    <location>
        <begin position="465"/>
        <end position="488"/>
    </location>
</feature>
<evidence type="ECO:0000256" key="6">
    <source>
        <dbReference type="ARBA" id="ARBA00022989"/>
    </source>
</evidence>
<feature type="transmembrane region" description="Helical" evidence="9">
    <location>
        <begin position="500"/>
        <end position="519"/>
    </location>
</feature>
<dbReference type="Pfam" id="PF01490">
    <property type="entry name" value="Aa_trans"/>
    <property type="match status" value="1"/>
</dbReference>
<evidence type="ECO:0000256" key="5">
    <source>
        <dbReference type="ARBA" id="ARBA00022970"/>
    </source>
</evidence>
<evidence type="ECO:0000256" key="8">
    <source>
        <dbReference type="SAM" id="MobiDB-lite"/>
    </source>
</evidence>
<feature type="transmembrane region" description="Helical" evidence="9">
    <location>
        <begin position="306"/>
        <end position="330"/>
    </location>
</feature>
<protein>
    <recommendedName>
        <fullName evidence="10">Amino acid transporter transmembrane domain-containing protein</fullName>
    </recommendedName>
</protein>
<accession>A0A8S1J7G9</accession>
<evidence type="ECO:0000313" key="11">
    <source>
        <dbReference type="EMBL" id="CAD7703267.1"/>
    </source>
</evidence>
<evidence type="ECO:0000256" key="9">
    <source>
        <dbReference type="SAM" id="Phobius"/>
    </source>
</evidence>
<evidence type="ECO:0000256" key="2">
    <source>
        <dbReference type="ARBA" id="ARBA00008066"/>
    </source>
</evidence>
<feature type="region of interest" description="Disordered" evidence="8">
    <location>
        <begin position="1"/>
        <end position="31"/>
    </location>
</feature>
<dbReference type="Proteomes" id="UP000708148">
    <property type="component" value="Unassembled WGS sequence"/>
</dbReference>
<feature type="transmembrane region" description="Helical" evidence="9">
    <location>
        <begin position="402"/>
        <end position="421"/>
    </location>
</feature>
<feature type="domain" description="Amino acid transporter transmembrane" evidence="10">
    <location>
        <begin position="101"/>
        <end position="488"/>
    </location>
</feature>
<dbReference type="EMBL" id="CAJHUC010002136">
    <property type="protein sequence ID" value="CAD7703267.1"/>
    <property type="molecule type" value="Genomic_DNA"/>
</dbReference>
<sequence length="532" mass="57158">MGRALGGGGQGGGGVGSGRGSPMGPLRIGARPDTRVVQVDDTTVPLLDGPEGGGEPRGFFWRPILFSARRKIGDVDCGAAPPRRSIAVARPPPATAPLEGRSSVNGTAFNLMNTMIGAGLMALPRVYAMMGIILSVFMTIVVATFMYLCSAVLVRAADRSSERTYTELARSQLGSWAGFIVQCSIILNNAGILLVYLIIIGDLMVGTQSSGYHGLVTSWFGIHPEAGKLPWYLSRWFSVMMVCIVFLGPLVFQKRLHVLAHTSTFAIGLATAFAVATTLLAVVVGFQGKFDKIPWGMDPSIKEPDMHKNCIAAVVMTGVPVLLYAFVYLFNVPPLMAELRDYSRPRMIKAVRISIVSTTILYIVVGVSASLVFGDETKQDILVNLNPKALGAFMGPDMAETLSSLVALGYAGKLILIFPLGNWSLRENLSDLAFGTQRPTGWRFNVMTAAILVAMYVMSLMCGSVLNAIDIIGCTAAVGISFIIPAWLIQRFEPSGCMKAFGAAVWVVGMFCLVEGLVGEMWRMVYQAPLFC</sequence>
<feature type="transmembrane region" description="Helical" evidence="9">
    <location>
        <begin position="233"/>
        <end position="252"/>
    </location>
</feature>
<gene>
    <name evidence="11" type="ORF">OSTQU699_LOCUS8624</name>
</gene>
<dbReference type="OrthoDB" id="28208at2759"/>
<keyword evidence="12" id="KW-1185">Reference proteome</keyword>
<keyword evidence="7 9" id="KW-0472">Membrane</keyword>
<evidence type="ECO:0000256" key="4">
    <source>
        <dbReference type="ARBA" id="ARBA00022692"/>
    </source>
</evidence>
<feature type="transmembrane region" description="Helical" evidence="9">
    <location>
        <begin position="175"/>
        <end position="199"/>
    </location>
</feature>
<evidence type="ECO:0000256" key="1">
    <source>
        <dbReference type="ARBA" id="ARBA00004141"/>
    </source>
</evidence>
<feature type="compositionally biased region" description="Gly residues" evidence="8">
    <location>
        <begin position="1"/>
        <end position="21"/>
    </location>
</feature>
<comment type="caution">
    <text evidence="11">The sequence shown here is derived from an EMBL/GenBank/DDBJ whole genome shotgun (WGS) entry which is preliminary data.</text>
</comment>
<evidence type="ECO:0000256" key="7">
    <source>
        <dbReference type="ARBA" id="ARBA00023136"/>
    </source>
</evidence>
<name>A0A8S1J7G9_9CHLO</name>
<keyword evidence="5" id="KW-0029">Amino-acid transport</keyword>
<organism evidence="11 12">
    <name type="scientific">Ostreobium quekettii</name>
    <dbReference type="NCBI Taxonomy" id="121088"/>
    <lineage>
        <taxon>Eukaryota</taxon>
        <taxon>Viridiplantae</taxon>
        <taxon>Chlorophyta</taxon>
        <taxon>core chlorophytes</taxon>
        <taxon>Ulvophyceae</taxon>
        <taxon>TCBD clade</taxon>
        <taxon>Bryopsidales</taxon>
        <taxon>Ostreobineae</taxon>
        <taxon>Ostreobiaceae</taxon>
        <taxon>Ostreobium</taxon>
    </lineage>
</organism>
<comment type="subcellular location">
    <subcellularLocation>
        <location evidence="1">Membrane</location>
        <topology evidence="1">Multi-pass membrane protein</topology>
    </subcellularLocation>
</comment>
<feature type="transmembrane region" description="Helical" evidence="9">
    <location>
        <begin position="442"/>
        <end position="459"/>
    </location>
</feature>
<reference evidence="11" key="1">
    <citation type="submission" date="2020-12" db="EMBL/GenBank/DDBJ databases">
        <authorList>
            <person name="Iha C."/>
        </authorList>
    </citation>
    <scope>NUCLEOTIDE SEQUENCE</scope>
</reference>
<dbReference type="InterPro" id="IPR013057">
    <property type="entry name" value="AA_transpt_TM"/>
</dbReference>
<dbReference type="PANTHER" id="PTHR22950">
    <property type="entry name" value="AMINO ACID TRANSPORTER"/>
    <property type="match status" value="1"/>
</dbReference>
<keyword evidence="3" id="KW-0813">Transport</keyword>